<proteinExistence type="predicted"/>
<dbReference type="InterPro" id="IPR004378">
    <property type="entry name" value="F420H2_quin_Rdtase"/>
</dbReference>
<dbReference type="Gene3D" id="2.30.110.10">
    <property type="entry name" value="Electron Transport, Fmn-binding Protein, Chain A"/>
    <property type="match status" value="1"/>
</dbReference>
<accession>A0A3B0UM14</accession>
<dbReference type="SUPFAM" id="SSF50475">
    <property type="entry name" value="FMN-binding split barrel"/>
    <property type="match status" value="1"/>
</dbReference>
<name>A0A3B0UM14_9ZZZZ</name>
<evidence type="ECO:0008006" key="2">
    <source>
        <dbReference type="Google" id="ProtNLM"/>
    </source>
</evidence>
<dbReference type="EMBL" id="UOEU01000323">
    <property type="protein sequence ID" value="VAW32125.1"/>
    <property type="molecule type" value="Genomic_DNA"/>
</dbReference>
<dbReference type="AlphaFoldDB" id="A0A3B0UM14"/>
<evidence type="ECO:0000313" key="1">
    <source>
        <dbReference type="EMBL" id="VAW32125.1"/>
    </source>
</evidence>
<dbReference type="GO" id="GO:0016491">
    <property type="term" value="F:oxidoreductase activity"/>
    <property type="evidence" value="ECO:0007669"/>
    <property type="project" value="InterPro"/>
</dbReference>
<sequence length="157" mass="17731">MTTLQGNNPNSPPPPPAWFNKMMLWMLRSPLHGIVSKDIMLITIAGRKSGKKYTLPVSYVREGNKVICSTDRAVRLWWRNLRGGANVTLWLRGKEVTGQATVIYDDPEAIAKGIETMLKYVPRDAKYYNVRLDGGKRPLAEDIAQSAQHRVIVEIKI</sequence>
<dbReference type="InterPro" id="IPR012349">
    <property type="entry name" value="Split_barrel_FMN-bd"/>
</dbReference>
<protein>
    <recommendedName>
        <fullName evidence="2">DUF385 domain-containing protein</fullName>
    </recommendedName>
</protein>
<reference evidence="1" key="1">
    <citation type="submission" date="2018-06" db="EMBL/GenBank/DDBJ databases">
        <authorList>
            <person name="Zhirakovskaya E."/>
        </authorList>
    </citation>
    <scope>NUCLEOTIDE SEQUENCE</scope>
</reference>
<dbReference type="Pfam" id="PF04075">
    <property type="entry name" value="F420H2_quin_red"/>
    <property type="match status" value="1"/>
</dbReference>
<gene>
    <name evidence="1" type="ORF">MNBD_CHLOROFLEXI01-128</name>
</gene>
<organism evidence="1">
    <name type="scientific">hydrothermal vent metagenome</name>
    <dbReference type="NCBI Taxonomy" id="652676"/>
    <lineage>
        <taxon>unclassified sequences</taxon>
        <taxon>metagenomes</taxon>
        <taxon>ecological metagenomes</taxon>
    </lineage>
</organism>